<keyword evidence="3" id="KW-0413">Isomerase</keyword>
<dbReference type="GO" id="GO:0016491">
    <property type="term" value="F:oxidoreductase activity"/>
    <property type="evidence" value="ECO:0007669"/>
    <property type="project" value="InterPro"/>
</dbReference>
<dbReference type="PANTHER" id="PTHR13887:SF41">
    <property type="entry name" value="THIOREDOXIN SUPERFAMILY PROTEIN"/>
    <property type="match status" value="1"/>
</dbReference>
<proteinExistence type="predicted"/>
<name>A0A370HBW5_9NOCA</name>
<dbReference type="InterPro" id="IPR001853">
    <property type="entry name" value="DSBA-like_thioredoxin_dom"/>
</dbReference>
<evidence type="ECO:0000256" key="1">
    <source>
        <dbReference type="SAM" id="MobiDB-lite"/>
    </source>
</evidence>
<gene>
    <name evidence="3" type="ORF">DFR68_102533</name>
</gene>
<dbReference type="Gene3D" id="3.40.30.10">
    <property type="entry name" value="Glutaredoxin"/>
    <property type="match status" value="1"/>
</dbReference>
<dbReference type="Pfam" id="PF01323">
    <property type="entry name" value="DSBA"/>
    <property type="match status" value="1"/>
</dbReference>
<dbReference type="InterPro" id="IPR036249">
    <property type="entry name" value="Thioredoxin-like_sf"/>
</dbReference>
<sequence length="225" mass="24681">MVALRVDVWSDILCPWCYIGKRNFETALGEFPDRDRVEIRWHSFELDPGMDREPQQTLLERHHRDLGGTIDDARARLAMVSDLAAQAGLAYDLPNAVPVNSFDAHRLTKLGDATVHGDAVRERVMRAYTGERAVLTDPETLVRLGADAGIDAEAVRNMLSGTDFADAVRDDERLAARFGVSGVPTFVFGERYGISGGRPPGDFRRALEQLGSSDPTGATPSSSRP</sequence>
<dbReference type="SUPFAM" id="SSF52833">
    <property type="entry name" value="Thioredoxin-like"/>
    <property type="match status" value="1"/>
</dbReference>
<dbReference type="Proteomes" id="UP000255355">
    <property type="component" value="Unassembled WGS sequence"/>
</dbReference>
<dbReference type="STRING" id="1210089.GCA_001613165_03794"/>
<evidence type="ECO:0000259" key="2">
    <source>
        <dbReference type="Pfam" id="PF01323"/>
    </source>
</evidence>
<dbReference type="GO" id="GO:0016853">
    <property type="term" value="F:isomerase activity"/>
    <property type="evidence" value="ECO:0007669"/>
    <property type="project" value="UniProtKB-KW"/>
</dbReference>
<organism evidence="3 4">
    <name type="scientific">Nocardia mexicana</name>
    <dbReference type="NCBI Taxonomy" id="279262"/>
    <lineage>
        <taxon>Bacteria</taxon>
        <taxon>Bacillati</taxon>
        <taxon>Actinomycetota</taxon>
        <taxon>Actinomycetes</taxon>
        <taxon>Mycobacteriales</taxon>
        <taxon>Nocardiaceae</taxon>
        <taxon>Nocardia</taxon>
    </lineage>
</organism>
<feature type="region of interest" description="Disordered" evidence="1">
    <location>
        <begin position="199"/>
        <end position="225"/>
    </location>
</feature>
<dbReference type="CDD" id="cd03024">
    <property type="entry name" value="DsbA_FrnE"/>
    <property type="match status" value="1"/>
</dbReference>
<dbReference type="EMBL" id="QQAZ01000002">
    <property type="protein sequence ID" value="RDI54408.1"/>
    <property type="molecule type" value="Genomic_DNA"/>
</dbReference>
<feature type="compositionally biased region" description="Polar residues" evidence="1">
    <location>
        <begin position="210"/>
        <end position="225"/>
    </location>
</feature>
<feature type="domain" description="DSBA-like thioredoxin" evidence="2">
    <location>
        <begin position="5"/>
        <end position="207"/>
    </location>
</feature>
<protein>
    <submittedName>
        <fullName evidence="3">Putative DsbA family dithiol-disulfide isomerase</fullName>
    </submittedName>
</protein>
<accession>A0A370HBW5</accession>
<dbReference type="RefSeq" id="WP_068021199.1">
    <property type="nucleotide sequence ID" value="NZ_QQAZ01000002.1"/>
</dbReference>
<comment type="caution">
    <text evidence="3">The sequence shown here is derived from an EMBL/GenBank/DDBJ whole genome shotgun (WGS) entry which is preliminary data.</text>
</comment>
<evidence type="ECO:0000313" key="3">
    <source>
        <dbReference type="EMBL" id="RDI54408.1"/>
    </source>
</evidence>
<reference evidence="3 4" key="1">
    <citation type="submission" date="2018-07" db="EMBL/GenBank/DDBJ databases">
        <title>Genomic Encyclopedia of Type Strains, Phase IV (KMG-IV): sequencing the most valuable type-strain genomes for metagenomic binning, comparative biology and taxonomic classification.</title>
        <authorList>
            <person name="Goeker M."/>
        </authorList>
    </citation>
    <scope>NUCLEOTIDE SEQUENCE [LARGE SCALE GENOMIC DNA]</scope>
    <source>
        <strain evidence="3 4">DSM 44952</strain>
    </source>
</reference>
<dbReference type="OrthoDB" id="9799122at2"/>
<dbReference type="PANTHER" id="PTHR13887">
    <property type="entry name" value="GLUTATHIONE S-TRANSFERASE KAPPA"/>
    <property type="match status" value="1"/>
</dbReference>
<evidence type="ECO:0000313" key="4">
    <source>
        <dbReference type="Proteomes" id="UP000255355"/>
    </source>
</evidence>
<dbReference type="AlphaFoldDB" id="A0A370HBW5"/>
<keyword evidence="4" id="KW-1185">Reference proteome</keyword>